<evidence type="ECO:0008006" key="4">
    <source>
        <dbReference type="Google" id="ProtNLM"/>
    </source>
</evidence>
<organism evidence="2 3">
    <name type="scientific">Vanrija albida</name>
    <dbReference type="NCBI Taxonomy" id="181172"/>
    <lineage>
        <taxon>Eukaryota</taxon>
        <taxon>Fungi</taxon>
        <taxon>Dikarya</taxon>
        <taxon>Basidiomycota</taxon>
        <taxon>Agaricomycotina</taxon>
        <taxon>Tremellomycetes</taxon>
        <taxon>Trichosporonales</taxon>
        <taxon>Trichosporonaceae</taxon>
        <taxon>Vanrija</taxon>
    </lineage>
</organism>
<reference evidence="2 3" key="1">
    <citation type="submission" date="2023-08" db="EMBL/GenBank/DDBJ databases">
        <title>Annotated Genome Sequence of Vanrija albida AlHP1.</title>
        <authorList>
            <person name="Herzog R."/>
        </authorList>
    </citation>
    <scope>NUCLEOTIDE SEQUENCE [LARGE SCALE GENOMIC DNA]</scope>
    <source>
        <strain evidence="2 3">AlHP1</strain>
    </source>
</reference>
<feature type="compositionally biased region" description="Pro residues" evidence="1">
    <location>
        <begin position="58"/>
        <end position="69"/>
    </location>
</feature>
<feature type="compositionally biased region" description="Basic and acidic residues" evidence="1">
    <location>
        <begin position="556"/>
        <end position="574"/>
    </location>
</feature>
<feature type="compositionally biased region" description="Low complexity" evidence="1">
    <location>
        <begin position="24"/>
        <end position="39"/>
    </location>
</feature>
<proteinExistence type="predicted"/>
<feature type="region of interest" description="Disordered" evidence="1">
    <location>
        <begin position="1"/>
        <end position="125"/>
    </location>
</feature>
<feature type="compositionally biased region" description="Low complexity" evidence="1">
    <location>
        <begin position="613"/>
        <end position="623"/>
    </location>
</feature>
<name>A0ABR3PYU7_9TREE</name>
<feature type="compositionally biased region" description="Basic and acidic residues" evidence="1">
    <location>
        <begin position="522"/>
        <end position="531"/>
    </location>
</feature>
<feature type="compositionally biased region" description="Polar residues" evidence="1">
    <location>
        <begin position="193"/>
        <end position="211"/>
    </location>
</feature>
<dbReference type="PANTHER" id="PTHR12751">
    <property type="entry name" value="PHOSPHATASE AND ACTIN REGULATOR PHACTR"/>
    <property type="match status" value="1"/>
</dbReference>
<feature type="compositionally biased region" description="Basic residues" evidence="1">
    <location>
        <begin position="434"/>
        <end position="444"/>
    </location>
</feature>
<feature type="region of interest" description="Disordered" evidence="1">
    <location>
        <begin position="796"/>
        <end position="816"/>
    </location>
</feature>
<dbReference type="EMBL" id="JBBXJM010000005">
    <property type="protein sequence ID" value="KAL1407332.1"/>
    <property type="molecule type" value="Genomic_DNA"/>
</dbReference>
<feature type="compositionally biased region" description="Low complexity" evidence="1">
    <location>
        <begin position="372"/>
        <end position="392"/>
    </location>
</feature>
<protein>
    <recommendedName>
        <fullName evidence="4">Protein BNI4</fullName>
    </recommendedName>
</protein>
<feature type="compositionally biased region" description="Low complexity" evidence="1">
    <location>
        <begin position="221"/>
        <end position="236"/>
    </location>
</feature>
<dbReference type="GeneID" id="95987797"/>
<feature type="compositionally biased region" description="Basic and acidic residues" evidence="1">
    <location>
        <begin position="743"/>
        <end position="760"/>
    </location>
</feature>
<evidence type="ECO:0000313" key="2">
    <source>
        <dbReference type="EMBL" id="KAL1407332.1"/>
    </source>
</evidence>
<comment type="caution">
    <text evidence="2">The sequence shown here is derived from an EMBL/GenBank/DDBJ whole genome shotgun (WGS) entry which is preliminary data.</text>
</comment>
<feature type="compositionally biased region" description="Basic and acidic residues" evidence="1">
    <location>
        <begin position="11"/>
        <end position="23"/>
    </location>
</feature>
<feature type="region of interest" description="Disordered" evidence="1">
    <location>
        <begin position="487"/>
        <end position="628"/>
    </location>
</feature>
<feature type="region of interest" description="Disordered" evidence="1">
    <location>
        <begin position="143"/>
        <end position="445"/>
    </location>
</feature>
<sequence>MATLMQPSPAAHRDHAASFDRSRPSSAPFASSSFDRAPSPAGPPVRSRTGSNNSASPAPSPVTPAPPGYPQQQQQQQQYAASYFPPSGPHYPVAQPAWPSTAVPATSFYAPPFNPFPNGVAPSPVYQQPDFSAWAHVYSQMVAGGHMPAPGHMPQQPTGEHSQDLDDYSAASDPPRRRTTSGPASPRAGMTGLSASQSSAPPKGLQPTTQGFHPYKRGPSHRPSPSSESGMSRSTSQPSVSLSDYAKGGPASSSVDEHRRTTSGASEADLVPPPKLRDRQYSSSSDRSSRDGRDGAKSPPSSQPRTTSPSVTSPPNLSRPPSSSSSSKGATQAASATVPAGALPARSPLSKSGPLPDLPTNSGNKGRARNESSPPTQSSSSRSKGSAPPSLSRSLNASQDFAPPSAPFANVQAMGSDVSLAETERTTQTTASKAPKRGLFRMKNKSTDNISLSSTVSSASMMIRKMGSLGKLARRNSLMGISKIFKDKPKDEDAPIPEKQASILSFKKKSGKKATAAPAEISRAHAELDRVSEEDDRVLSGLSPAAQLARQHTQRSRREAERKVAESKTPDKKPTIGKASTAEFGGPSGEPTWDINTAARPGQPQQKAADTEASSSASAGLASPNGTSVVRVIPRSPTVVHAFAVNDHEYDSDDTSEGEVVDGVTSRMLDASLDDDDDFQPLWARPHIDRHAQPKKGILRTVVSNEHLELAASRPTPPADDPTRAPARASAGPLASLQAPTPERIDGVAHAPHTGERSDTAYDPLSPDFSPFDSTPIQLDLRSSLFSQPGLNTSAPNLSLAGAAPAPPPQTRSMTAPARRRLVWAPECAVYSTYDAGTYDRRSEPATCNRLTPELAMSIKQELNAFKLEMPVHPSSRVYTHYFA</sequence>
<dbReference type="Proteomes" id="UP001565368">
    <property type="component" value="Unassembled WGS sequence"/>
</dbReference>
<evidence type="ECO:0000313" key="3">
    <source>
        <dbReference type="Proteomes" id="UP001565368"/>
    </source>
</evidence>
<feature type="compositionally biased region" description="Low complexity" evidence="1">
    <location>
        <begin position="298"/>
        <end position="336"/>
    </location>
</feature>
<gene>
    <name evidence="2" type="ORF">Q8F55_006754</name>
</gene>
<feature type="compositionally biased region" description="Basic and acidic residues" evidence="1">
    <location>
        <begin position="287"/>
        <end position="296"/>
    </location>
</feature>
<evidence type="ECO:0000256" key="1">
    <source>
        <dbReference type="SAM" id="MobiDB-lite"/>
    </source>
</evidence>
<feature type="region of interest" description="Disordered" evidence="1">
    <location>
        <begin position="710"/>
        <end position="774"/>
    </location>
</feature>
<dbReference type="PANTHER" id="PTHR12751:SF18">
    <property type="entry name" value="PHOSPHATASE AND ACTIN REGULATOR 1"/>
    <property type="match status" value="1"/>
</dbReference>
<keyword evidence="3" id="KW-1185">Reference proteome</keyword>
<dbReference type="RefSeq" id="XP_069207276.1">
    <property type="nucleotide sequence ID" value="XM_069355205.1"/>
</dbReference>
<accession>A0ABR3PYU7</accession>